<comment type="caution">
    <text evidence="3">The sequence shown here is derived from an EMBL/GenBank/DDBJ whole genome shotgun (WGS) entry which is preliminary data.</text>
</comment>
<organism evidence="3 4">
    <name type="scientific">Odynerus spinipes</name>
    <dbReference type="NCBI Taxonomy" id="1348599"/>
    <lineage>
        <taxon>Eukaryota</taxon>
        <taxon>Metazoa</taxon>
        <taxon>Ecdysozoa</taxon>
        <taxon>Arthropoda</taxon>
        <taxon>Hexapoda</taxon>
        <taxon>Insecta</taxon>
        <taxon>Pterygota</taxon>
        <taxon>Neoptera</taxon>
        <taxon>Endopterygota</taxon>
        <taxon>Hymenoptera</taxon>
        <taxon>Apocrita</taxon>
        <taxon>Aculeata</taxon>
        <taxon>Vespoidea</taxon>
        <taxon>Vespidae</taxon>
        <taxon>Eumeninae</taxon>
        <taxon>Odynerus</taxon>
    </lineage>
</organism>
<dbReference type="InterPro" id="IPR054722">
    <property type="entry name" value="PolX-like_BBD"/>
</dbReference>
<evidence type="ECO:0000313" key="3">
    <source>
        <dbReference type="EMBL" id="KAK2578383.1"/>
    </source>
</evidence>
<sequence>MSASLGSSTRIELLNKDNYDTRCMQAEARLIKNDGWEYANGNKVRPAIVAGDATTEEAARAWDVADRKAKSDIILSVNTTELKQIRGCHTAYEVWDKLRSIYASRGPAKKAALFKKLTSYRMIKDANVHDHINNFIEVVHKLGVMGIDIHKDLQSAMLLNSLPDTYENFRCAMESRDELPELDVLKVKILKESESRKQKHNEEPDALNIEQTHKETTFQRNERKDKESGCTTHICKDRGKFVNLHPSDHMELNLASHASTKVEAKGNVSIEAQSNNNIKDIEFQDALYAPDLRVNLVLVAKITEKKQHSHL</sequence>
<dbReference type="Proteomes" id="UP001258017">
    <property type="component" value="Unassembled WGS sequence"/>
</dbReference>
<reference evidence="3" key="1">
    <citation type="submission" date="2021-08" db="EMBL/GenBank/DDBJ databases">
        <authorList>
            <person name="Misof B."/>
            <person name="Oliver O."/>
            <person name="Podsiadlowski L."/>
            <person name="Donath A."/>
            <person name="Peters R."/>
            <person name="Mayer C."/>
            <person name="Rust J."/>
            <person name="Gunkel S."/>
            <person name="Lesny P."/>
            <person name="Martin S."/>
            <person name="Oeyen J.P."/>
            <person name="Petersen M."/>
            <person name="Panagiotis P."/>
            <person name="Wilbrandt J."/>
            <person name="Tanja T."/>
        </authorList>
    </citation>
    <scope>NUCLEOTIDE SEQUENCE</scope>
    <source>
        <strain evidence="3">GBR_01_08_01A</strain>
        <tissue evidence="3">Thorax + abdomen</tissue>
    </source>
</reference>
<feature type="compositionally biased region" description="Basic and acidic residues" evidence="1">
    <location>
        <begin position="194"/>
        <end position="203"/>
    </location>
</feature>
<proteinExistence type="predicted"/>
<dbReference type="Pfam" id="PF22936">
    <property type="entry name" value="Pol_BBD"/>
    <property type="match status" value="1"/>
</dbReference>
<accession>A0AAD9REV1</accession>
<dbReference type="Pfam" id="PF14223">
    <property type="entry name" value="Retrotran_gag_2"/>
    <property type="match status" value="1"/>
</dbReference>
<feature type="domain" description="Retrovirus-related Pol polyprotein from transposon TNT 1-94-like beta-barrel" evidence="2">
    <location>
        <begin position="227"/>
        <end position="306"/>
    </location>
</feature>
<feature type="compositionally biased region" description="Basic and acidic residues" evidence="1">
    <location>
        <begin position="211"/>
        <end position="227"/>
    </location>
</feature>
<dbReference type="PANTHER" id="PTHR47481:SF31">
    <property type="entry name" value="OS01G0873500 PROTEIN"/>
    <property type="match status" value="1"/>
</dbReference>
<dbReference type="PANTHER" id="PTHR47481">
    <property type="match status" value="1"/>
</dbReference>
<dbReference type="EMBL" id="JAIFRP010000350">
    <property type="protein sequence ID" value="KAK2578383.1"/>
    <property type="molecule type" value="Genomic_DNA"/>
</dbReference>
<protein>
    <recommendedName>
        <fullName evidence="2">Retrovirus-related Pol polyprotein from transposon TNT 1-94-like beta-barrel domain-containing protein</fullName>
    </recommendedName>
</protein>
<feature type="region of interest" description="Disordered" evidence="1">
    <location>
        <begin position="194"/>
        <end position="227"/>
    </location>
</feature>
<gene>
    <name evidence="3" type="ORF">KPH14_007504</name>
</gene>
<evidence type="ECO:0000313" key="4">
    <source>
        <dbReference type="Proteomes" id="UP001258017"/>
    </source>
</evidence>
<evidence type="ECO:0000256" key="1">
    <source>
        <dbReference type="SAM" id="MobiDB-lite"/>
    </source>
</evidence>
<keyword evidence="4" id="KW-1185">Reference proteome</keyword>
<name>A0AAD9REV1_9HYME</name>
<evidence type="ECO:0000259" key="2">
    <source>
        <dbReference type="Pfam" id="PF22936"/>
    </source>
</evidence>
<dbReference type="AlphaFoldDB" id="A0AAD9REV1"/>
<reference evidence="3" key="2">
    <citation type="journal article" date="2023" name="Commun. Biol.">
        <title>Intrasexual cuticular hydrocarbon dimorphism in a wasp sheds light on hydrocarbon biosynthesis genes in Hymenoptera.</title>
        <authorList>
            <person name="Moris V.C."/>
            <person name="Podsiadlowski L."/>
            <person name="Martin S."/>
            <person name="Oeyen J.P."/>
            <person name="Donath A."/>
            <person name="Petersen M."/>
            <person name="Wilbrandt J."/>
            <person name="Misof B."/>
            <person name="Liedtke D."/>
            <person name="Thamm M."/>
            <person name="Scheiner R."/>
            <person name="Schmitt T."/>
            <person name="Niehuis O."/>
        </authorList>
    </citation>
    <scope>NUCLEOTIDE SEQUENCE</scope>
    <source>
        <strain evidence="3">GBR_01_08_01A</strain>
    </source>
</reference>